<dbReference type="AlphaFoldDB" id="A0AAV7JKB8"/>
<sequence>MVIVNSFEEIMKDAELPGKTPKEIFQQLLPLTFYYLKCSLPFDDITQILANTCNISLTNHEIFHMIFQLSDPILRGFCIEHYSFSNPVPFYYPILSQNDKTISFKPTNELWYSMESFNGLISFGIGRAGWNQMGKSYLLDLTFGTDFVNASPQKSAFHSGSIDIQMTKNLFGEKVEDKSESTKWAYLDCQGNTKFEVINAISQHLDIALVHISYNDYINRGALLENDILKSTQTVKRAYFLIRDYNETELKRQEEDFYIHKSAKLIFVPNLTNTNINIQSVKKRLREIGHEILHQKSEKNIGGKFLESVLDLKHERLNAIRSDNQLVMKIKENIISETKESDKLNFSSFNYYPLFVKYMNCFYKSCYETDQKLIDKLNGERQLLNTQILKQDKGEVVDHFNQILDTNRSTLILWKLSQELSQLSNELFPKSVIEQNKEKFTLEILWRETLLYIKYGNLGLREADHFKRKIASNYSKHVEMGEAFELIDGDNLSYFDKEIDSLLADVYEMNKGKEAPIVVSIFGPQSSGKSTLLNYCFGCKFLTSAGRCTRGIYGSLSRLSRKVNGAHQLLILDTEGLDAIERKTMMNDIEKKSMQDTSIIHFDRTMVLFCLAVSQVVIINVKGDIGSQMQNMLQICAYALNKLKVRKVPPPKIFFVLNQQADPDPEKHLESINILMNNINRNPIC</sequence>
<accession>A0AAV7JKB8</accession>
<dbReference type="GO" id="GO:0016787">
    <property type="term" value="F:hydrolase activity"/>
    <property type="evidence" value="ECO:0007669"/>
    <property type="project" value="UniProtKB-KW"/>
</dbReference>
<evidence type="ECO:0000256" key="2">
    <source>
        <dbReference type="ARBA" id="ARBA00023134"/>
    </source>
</evidence>
<dbReference type="GO" id="GO:0005525">
    <property type="term" value="F:GTP binding"/>
    <property type="evidence" value="ECO:0007669"/>
    <property type="project" value="UniProtKB-KW"/>
</dbReference>
<proteinExistence type="inferred from homology"/>
<feature type="domain" description="GB1/RHD3-type G" evidence="4">
    <location>
        <begin position="513"/>
        <end position="685"/>
    </location>
</feature>
<dbReference type="PANTHER" id="PTHR22796:SF1">
    <property type="entry name" value="VWFA DOMAIN-CONTAINING PROTEIN"/>
    <property type="match status" value="1"/>
</dbReference>
<keyword evidence="1" id="KW-0547">Nucleotide-binding</keyword>
<feature type="domain" description="VLIG-type G" evidence="5">
    <location>
        <begin position="513"/>
        <end position="685"/>
    </location>
</feature>
<dbReference type="PANTHER" id="PTHR22796">
    <property type="entry name" value="URG4-RELATED"/>
    <property type="match status" value="1"/>
</dbReference>
<dbReference type="InterPro" id="IPR030386">
    <property type="entry name" value="G_GB1_RHD3_dom"/>
</dbReference>
<keyword evidence="2" id="KW-0342">GTP-binding</keyword>
<dbReference type="PROSITE" id="PS51715">
    <property type="entry name" value="G_GB1_RHD3"/>
    <property type="match status" value="1"/>
</dbReference>
<dbReference type="EMBL" id="JAKMXF010000321">
    <property type="protein sequence ID" value="KAI6649412.1"/>
    <property type="molecule type" value="Genomic_DNA"/>
</dbReference>
<dbReference type="SUPFAM" id="SSF52540">
    <property type="entry name" value="P-loop containing nucleoside triphosphate hydrolases"/>
    <property type="match status" value="1"/>
</dbReference>
<comment type="caution">
    <text evidence="6">The sequence shown here is derived from an EMBL/GenBank/DDBJ whole genome shotgun (WGS) entry which is preliminary data.</text>
</comment>
<gene>
    <name evidence="6" type="ORF">LOD99_11777</name>
</gene>
<organism evidence="6 7">
    <name type="scientific">Oopsacas minuta</name>
    <dbReference type="NCBI Taxonomy" id="111878"/>
    <lineage>
        <taxon>Eukaryota</taxon>
        <taxon>Metazoa</taxon>
        <taxon>Porifera</taxon>
        <taxon>Hexactinellida</taxon>
        <taxon>Hexasterophora</taxon>
        <taxon>Lyssacinosida</taxon>
        <taxon>Leucopsacidae</taxon>
        <taxon>Oopsacas</taxon>
    </lineage>
</organism>
<dbReference type="Gene3D" id="3.40.50.300">
    <property type="entry name" value="P-loop containing nucleotide triphosphate hydrolases"/>
    <property type="match status" value="1"/>
</dbReference>
<name>A0AAV7JKB8_9METZ</name>
<dbReference type="Pfam" id="PF25683">
    <property type="entry name" value="URGCP_GTPase"/>
    <property type="match status" value="1"/>
</dbReference>
<evidence type="ECO:0000259" key="4">
    <source>
        <dbReference type="PROSITE" id="PS51715"/>
    </source>
</evidence>
<evidence type="ECO:0000256" key="1">
    <source>
        <dbReference type="ARBA" id="ARBA00022741"/>
    </source>
</evidence>
<comment type="similarity">
    <text evidence="3">Belongs to the TRAFAC class dynamin-like GTPase superfamily. GB1/RHD3 GTPase family.</text>
</comment>
<keyword evidence="6" id="KW-0378">Hydrolase</keyword>
<dbReference type="PROSITE" id="PS51717">
    <property type="entry name" value="G_VLIG"/>
    <property type="match status" value="1"/>
</dbReference>
<keyword evidence="7" id="KW-1185">Reference proteome</keyword>
<evidence type="ECO:0000313" key="6">
    <source>
        <dbReference type="EMBL" id="KAI6649412.1"/>
    </source>
</evidence>
<reference evidence="6 7" key="1">
    <citation type="journal article" date="2023" name="BMC Biol.">
        <title>The compact genome of the sponge Oopsacas minuta (Hexactinellida) is lacking key metazoan core genes.</title>
        <authorList>
            <person name="Santini S."/>
            <person name="Schenkelaars Q."/>
            <person name="Jourda C."/>
            <person name="Duchesne M."/>
            <person name="Belahbib H."/>
            <person name="Rocher C."/>
            <person name="Selva M."/>
            <person name="Riesgo A."/>
            <person name="Vervoort M."/>
            <person name="Leys S.P."/>
            <person name="Kodjabachian L."/>
            <person name="Le Bivic A."/>
            <person name="Borchiellini C."/>
            <person name="Claverie J.M."/>
            <person name="Renard E."/>
        </authorList>
    </citation>
    <scope>NUCLEOTIDE SEQUENCE [LARGE SCALE GENOMIC DNA]</scope>
    <source>
        <strain evidence="6">SPO-2</strain>
    </source>
</reference>
<dbReference type="Proteomes" id="UP001165289">
    <property type="component" value="Unassembled WGS sequence"/>
</dbReference>
<dbReference type="InterPro" id="IPR027417">
    <property type="entry name" value="P-loop_NTPase"/>
</dbReference>
<evidence type="ECO:0000313" key="7">
    <source>
        <dbReference type="Proteomes" id="UP001165289"/>
    </source>
</evidence>
<protein>
    <submittedName>
        <fullName evidence="6">P-loop containing nucleoside triphosphate hydrolase</fullName>
    </submittedName>
</protein>
<evidence type="ECO:0000256" key="3">
    <source>
        <dbReference type="PROSITE-ProRule" id="PRU01052"/>
    </source>
</evidence>
<dbReference type="InterPro" id="IPR030383">
    <property type="entry name" value="G_VLIG_dom"/>
</dbReference>
<evidence type="ECO:0000259" key="5">
    <source>
        <dbReference type="PROSITE" id="PS51717"/>
    </source>
</evidence>